<protein>
    <recommendedName>
        <fullName evidence="6">Galactose oxidase/kelch repeat superfamily protein</fullName>
    </recommendedName>
</protein>
<dbReference type="InterPro" id="IPR011043">
    <property type="entry name" value="Gal_Oxase/kelch_b-propeller"/>
</dbReference>
<evidence type="ECO:0000313" key="4">
    <source>
        <dbReference type="EMBL" id="KAE9467147.1"/>
    </source>
</evidence>
<feature type="region of interest" description="Disordered" evidence="3">
    <location>
        <begin position="455"/>
        <end position="489"/>
    </location>
</feature>
<keyword evidence="5" id="KW-1185">Reference proteome</keyword>
<evidence type="ECO:0000256" key="1">
    <source>
        <dbReference type="ARBA" id="ARBA00022441"/>
    </source>
</evidence>
<dbReference type="OrthoDB" id="10251809at2759"/>
<evidence type="ECO:0008006" key="6">
    <source>
        <dbReference type="Google" id="ProtNLM"/>
    </source>
</evidence>
<dbReference type="Gene3D" id="2.120.10.80">
    <property type="entry name" value="Kelch-type beta propeller"/>
    <property type="match status" value="1"/>
</dbReference>
<dbReference type="Pfam" id="PF24681">
    <property type="entry name" value="Kelch_KLHDC2_KLHL20_DRC7"/>
    <property type="match status" value="2"/>
</dbReference>
<dbReference type="EMBL" id="QEFC01000050">
    <property type="protein sequence ID" value="KAE9467147.1"/>
    <property type="molecule type" value="Genomic_DNA"/>
</dbReference>
<feature type="non-terminal residue" evidence="4">
    <location>
        <position position="1"/>
    </location>
</feature>
<gene>
    <name evidence="4" type="ORF">C3L33_00944</name>
</gene>
<dbReference type="InterPro" id="IPR015915">
    <property type="entry name" value="Kelch-typ_b-propeller"/>
</dbReference>
<comment type="caution">
    <text evidence="4">The sequence shown here is derived from an EMBL/GenBank/DDBJ whole genome shotgun (WGS) entry which is preliminary data.</text>
</comment>
<evidence type="ECO:0000256" key="3">
    <source>
        <dbReference type="SAM" id="MobiDB-lite"/>
    </source>
</evidence>
<dbReference type="PANTHER" id="PTHR46093:SF9">
    <property type="entry name" value="DCD DOMAIN-CONTAINING PROTEIN"/>
    <property type="match status" value="1"/>
</dbReference>
<keyword evidence="1" id="KW-0880">Kelch repeat</keyword>
<dbReference type="PANTHER" id="PTHR46093">
    <property type="entry name" value="ACYL-COA-BINDING DOMAIN-CONTAINING PROTEIN 5"/>
    <property type="match status" value="1"/>
</dbReference>
<keyword evidence="2" id="KW-0677">Repeat</keyword>
<evidence type="ECO:0000313" key="5">
    <source>
        <dbReference type="Proteomes" id="UP000428333"/>
    </source>
</evidence>
<accession>A0A6A4MNV9</accession>
<evidence type="ECO:0000256" key="2">
    <source>
        <dbReference type="ARBA" id="ARBA00022737"/>
    </source>
</evidence>
<dbReference type="Proteomes" id="UP000428333">
    <property type="component" value="Linkage Group LG01"/>
</dbReference>
<dbReference type="AlphaFoldDB" id="A0A6A4MNV9"/>
<dbReference type="SUPFAM" id="SSF50965">
    <property type="entry name" value="Galactose oxidase, central domain"/>
    <property type="match status" value="1"/>
</dbReference>
<proteinExistence type="predicted"/>
<organism evidence="4 5">
    <name type="scientific">Rhododendron williamsianum</name>
    <dbReference type="NCBI Taxonomy" id="262921"/>
    <lineage>
        <taxon>Eukaryota</taxon>
        <taxon>Viridiplantae</taxon>
        <taxon>Streptophyta</taxon>
        <taxon>Embryophyta</taxon>
        <taxon>Tracheophyta</taxon>
        <taxon>Spermatophyta</taxon>
        <taxon>Magnoliopsida</taxon>
        <taxon>eudicotyledons</taxon>
        <taxon>Gunneridae</taxon>
        <taxon>Pentapetalae</taxon>
        <taxon>asterids</taxon>
        <taxon>Ericales</taxon>
        <taxon>Ericaceae</taxon>
        <taxon>Ericoideae</taxon>
        <taxon>Rhodoreae</taxon>
        <taxon>Rhododendron</taxon>
    </lineage>
</organism>
<feature type="compositionally biased region" description="Polar residues" evidence="3">
    <location>
        <begin position="468"/>
        <end position="478"/>
    </location>
</feature>
<reference evidence="4 5" key="1">
    <citation type="journal article" date="2019" name="Genome Biol. Evol.">
        <title>The Rhododendron genome and chromosomal organization provide insight into shared whole-genome duplications across the heath family (Ericaceae).</title>
        <authorList>
            <person name="Soza V.L."/>
            <person name="Lindsley D."/>
            <person name="Waalkes A."/>
            <person name="Ramage E."/>
            <person name="Patwardhan R.P."/>
            <person name="Burton J.N."/>
            <person name="Adey A."/>
            <person name="Kumar A."/>
            <person name="Qiu R."/>
            <person name="Shendure J."/>
            <person name="Hall B."/>
        </authorList>
    </citation>
    <scope>NUCLEOTIDE SEQUENCE [LARGE SCALE GENOMIC DNA]</scope>
    <source>
        <strain evidence="4">RSF 1966-606</strain>
    </source>
</reference>
<sequence>MRWEKLQMREMGPMGGPGKRWGHTCNAVRRGKLLYVFGGYGKDNSQTNQVHVFETANGLNINVASNTWISPSVRGEGPDAREGHSAALIGKRLFIFGGCGKSSNNSDEEFYDDLYILNTEPLTANFSRQHSHAKSAVLGIELDELVEVDVAVAAAVKLADHGGDLIGGLVEDQTFVWNHASTSGSPPAKRDSHTCSSWKNKIIIIGGEDSYDYYLSDVHILDADTLVWSKLETSGQLLPPRGGHTTVALGKNLFVFGGFTDESSLYDDIYMLDVGLTTENERDERRLEKLSLRKQLKLKCQEQNMFTPPAYDKALVRIDTNADLYQPIPMPSIEPSYACKLAGRLLLRLRGSTPPGKANIYMREYQPFQGKRTFQAKVTKCFPVGYTIETIIDGKLLRGVLFSNKLSFNQADDISRRRKGAVEINNVKLNIDQKSNSETTRPISQDRIVDRQAGGANEKNVEAAAPPNVTTSAPSDASQPHEVPRNSEVSVEADATVKDNEMKGPTNACTDVQKEITSLAANDTVTLLANSEDKALAAEEHSSFVGPALSV</sequence>
<name>A0A6A4MNV9_9ERIC</name>